<feature type="region of interest" description="Disordered" evidence="1">
    <location>
        <begin position="1"/>
        <end position="30"/>
    </location>
</feature>
<comment type="caution">
    <text evidence="2">The sequence shown here is derived from an EMBL/GenBank/DDBJ whole genome shotgun (WGS) entry which is preliminary data.</text>
</comment>
<sequence>MGSLSDTTLTGLHNVTPAGITDAQTDSMTAGRWKSGSAGFCQSRMNADARPHGLIDSLKHNISEAEAKRSRVLCYLVKVPQPNAFAPLNISANKTDPCNPTFDKDICVSRYESVELPRPLRVSSIKSELLLTPYFLFEEAQVRSTGANVFRSLSAPRAIHCSADHPFLRGPLQPPRSLQTCKLRERKFVLDEKAMD</sequence>
<keyword evidence="3" id="KW-1185">Reference proteome</keyword>
<evidence type="ECO:0000256" key="1">
    <source>
        <dbReference type="SAM" id="MobiDB-lite"/>
    </source>
</evidence>
<evidence type="ECO:0000313" key="2">
    <source>
        <dbReference type="EMBL" id="KAA0722716.1"/>
    </source>
</evidence>
<organism evidence="2 3">
    <name type="scientific">Triplophysa tibetana</name>
    <dbReference type="NCBI Taxonomy" id="1572043"/>
    <lineage>
        <taxon>Eukaryota</taxon>
        <taxon>Metazoa</taxon>
        <taxon>Chordata</taxon>
        <taxon>Craniata</taxon>
        <taxon>Vertebrata</taxon>
        <taxon>Euteleostomi</taxon>
        <taxon>Actinopterygii</taxon>
        <taxon>Neopterygii</taxon>
        <taxon>Teleostei</taxon>
        <taxon>Ostariophysi</taxon>
        <taxon>Cypriniformes</taxon>
        <taxon>Nemacheilidae</taxon>
        <taxon>Triplophysa</taxon>
    </lineage>
</organism>
<accession>A0A5A9PP41</accession>
<gene>
    <name evidence="2" type="ORF">E1301_Tti015459</name>
</gene>
<dbReference type="EMBL" id="SOYY01000004">
    <property type="protein sequence ID" value="KAA0722716.1"/>
    <property type="molecule type" value="Genomic_DNA"/>
</dbReference>
<dbReference type="Proteomes" id="UP000324632">
    <property type="component" value="Chromosome 4"/>
</dbReference>
<reference evidence="2 3" key="1">
    <citation type="journal article" date="2019" name="Mol. Ecol. Resour.">
        <title>Chromosome-level genome assembly of Triplophysa tibetana, a fish adapted to the harsh high-altitude environment of the Tibetan Plateau.</title>
        <authorList>
            <person name="Yang X."/>
            <person name="Liu H."/>
            <person name="Ma Z."/>
            <person name="Zou Y."/>
            <person name="Zou M."/>
            <person name="Mao Y."/>
            <person name="Li X."/>
            <person name="Wang H."/>
            <person name="Chen T."/>
            <person name="Wang W."/>
            <person name="Yang R."/>
        </authorList>
    </citation>
    <scope>NUCLEOTIDE SEQUENCE [LARGE SCALE GENOMIC DNA]</scope>
    <source>
        <strain evidence="2">TTIB1903HZAU</strain>
        <tissue evidence="2">Muscle</tissue>
    </source>
</reference>
<proteinExistence type="predicted"/>
<dbReference type="AlphaFoldDB" id="A0A5A9PP41"/>
<feature type="compositionally biased region" description="Polar residues" evidence="1">
    <location>
        <begin position="1"/>
        <end position="13"/>
    </location>
</feature>
<protein>
    <submittedName>
        <fullName evidence="2">Uncharacterized protein</fullName>
    </submittedName>
</protein>
<evidence type="ECO:0000313" key="3">
    <source>
        <dbReference type="Proteomes" id="UP000324632"/>
    </source>
</evidence>
<name>A0A5A9PP41_9TELE</name>